<name>A0A0D8I793_9CLOT</name>
<dbReference type="KEGG" id="cace:CACET_c07620"/>
<dbReference type="AlphaFoldDB" id="A0A0D8I793"/>
<evidence type="ECO:0000313" key="2">
    <source>
        <dbReference type="Proteomes" id="UP000035704"/>
    </source>
</evidence>
<dbReference type="Proteomes" id="UP000035704">
    <property type="component" value="Chromosome"/>
</dbReference>
<dbReference type="OrthoDB" id="1707761at2"/>
<protein>
    <submittedName>
        <fullName evidence="1">Uncharacterized protein</fullName>
    </submittedName>
</protein>
<reference evidence="1 2" key="1">
    <citation type="submission" date="2014-10" db="EMBL/GenBank/DDBJ databases">
        <title>Genome sequence of Clostridium aceticum DSM 1496.</title>
        <authorList>
            <person name="Poehlein A."/>
            <person name="Schiel-Bengelsdorf B."/>
            <person name="Gottschalk G."/>
            <person name="Duerre P."/>
            <person name="Daniel R."/>
        </authorList>
    </citation>
    <scope>NUCLEOTIDE SEQUENCE [LARGE SCALE GENOMIC DNA]</scope>
    <source>
        <strain evidence="1 2">DSM 1496</strain>
    </source>
</reference>
<evidence type="ECO:0000313" key="1">
    <source>
        <dbReference type="EMBL" id="AKL94272.1"/>
    </source>
</evidence>
<organism evidence="1 2">
    <name type="scientific">Clostridium aceticum</name>
    <dbReference type="NCBI Taxonomy" id="84022"/>
    <lineage>
        <taxon>Bacteria</taxon>
        <taxon>Bacillati</taxon>
        <taxon>Bacillota</taxon>
        <taxon>Clostridia</taxon>
        <taxon>Eubacteriales</taxon>
        <taxon>Clostridiaceae</taxon>
        <taxon>Clostridium</taxon>
    </lineage>
</organism>
<keyword evidence="2" id="KW-1185">Reference proteome</keyword>
<gene>
    <name evidence="1" type="ORF">CACET_c07620</name>
</gene>
<dbReference type="EMBL" id="CP009687">
    <property type="protein sequence ID" value="AKL94272.1"/>
    <property type="molecule type" value="Genomic_DNA"/>
</dbReference>
<dbReference type="STRING" id="84022.CACET_c07620"/>
<accession>A0A0D8I793</accession>
<proteinExistence type="predicted"/>
<dbReference type="RefSeq" id="WP_044825763.1">
    <property type="nucleotide sequence ID" value="NZ_CP009687.1"/>
</dbReference>
<dbReference type="PATRIC" id="fig|84022.5.peg.1250"/>
<sequence>MRHKYMIYTQEGILENSVTRDEAIEKVKQYHEHGIDAYIVSQTEGERIKEKGEEFHLPKWE</sequence>